<evidence type="ECO:0000256" key="3">
    <source>
        <dbReference type="ARBA" id="ARBA00023161"/>
    </source>
</evidence>
<dbReference type="AlphaFoldDB" id="A0A9D5CGJ1"/>
<feature type="compositionally biased region" description="Polar residues" evidence="5">
    <location>
        <begin position="289"/>
        <end position="309"/>
    </location>
</feature>
<feature type="compositionally biased region" description="Polar residues" evidence="5">
    <location>
        <begin position="488"/>
        <end position="514"/>
    </location>
</feature>
<evidence type="ECO:0000256" key="4">
    <source>
        <dbReference type="ARBA" id="ARBA00023242"/>
    </source>
</evidence>
<evidence type="ECO:0000313" key="7">
    <source>
        <dbReference type="EMBL" id="KAJ0972853.1"/>
    </source>
</evidence>
<keyword evidence="4" id="KW-0539">Nucleus</keyword>
<dbReference type="PANTHER" id="PTHR13112:SF0">
    <property type="entry name" value="FI21285P1"/>
    <property type="match status" value="1"/>
</dbReference>
<gene>
    <name evidence="7" type="ORF">J5N97_020812</name>
</gene>
<feature type="region of interest" description="Disordered" evidence="5">
    <location>
        <begin position="342"/>
        <end position="432"/>
    </location>
</feature>
<dbReference type="FunFam" id="3.30.70.330:FF:000255">
    <property type="entry name" value="Regulator of nonsense transcripts UPF3"/>
    <property type="match status" value="1"/>
</dbReference>
<dbReference type="CDD" id="cd12455">
    <property type="entry name" value="RRM_like_Smg4_UPF3"/>
    <property type="match status" value="1"/>
</dbReference>
<dbReference type="InterPro" id="IPR039722">
    <property type="entry name" value="Upf3"/>
</dbReference>
<dbReference type="PANTHER" id="PTHR13112">
    <property type="entry name" value="UPF3 REGULATOR OF NONSENSE TRANSCRIPTS-LIKE PROTEIN"/>
    <property type="match status" value="1"/>
</dbReference>
<dbReference type="GO" id="GO:0005730">
    <property type="term" value="C:nucleolus"/>
    <property type="evidence" value="ECO:0007669"/>
    <property type="project" value="TreeGrafter"/>
</dbReference>
<dbReference type="Pfam" id="PF03467">
    <property type="entry name" value="Smg4_UPF3"/>
    <property type="match status" value="1"/>
</dbReference>
<dbReference type="InterPro" id="IPR005120">
    <property type="entry name" value="UPF3_dom"/>
</dbReference>
<dbReference type="Gene3D" id="3.30.70.330">
    <property type="match status" value="1"/>
</dbReference>
<accession>A0A9D5CGJ1</accession>
<dbReference type="GO" id="GO:0045727">
    <property type="term" value="P:positive regulation of translation"/>
    <property type="evidence" value="ECO:0007669"/>
    <property type="project" value="TreeGrafter"/>
</dbReference>
<keyword evidence="3" id="KW-0866">Nonsense-mediated mRNA decay</keyword>
<dbReference type="InterPro" id="IPR035979">
    <property type="entry name" value="RBD_domain_sf"/>
</dbReference>
<dbReference type="EMBL" id="JAGGNH010000005">
    <property type="protein sequence ID" value="KAJ0972853.1"/>
    <property type="molecule type" value="Genomic_DNA"/>
</dbReference>
<feature type="region of interest" description="Disordered" evidence="5">
    <location>
        <begin position="287"/>
        <end position="317"/>
    </location>
</feature>
<feature type="compositionally biased region" description="Basic and acidic residues" evidence="5">
    <location>
        <begin position="400"/>
        <end position="426"/>
    </location>
</feature>
<organism evidence="7 8">
    <name type="scientific">Dioscorea zingiberensis</name>
    <dbReference type="NCBI Taxonomy" id="325984"/>
    <lineage>
        <taxon>Eukaryota</taxon>
        <taxon>Viridiplantae</taxon>
        <taxon>Streptophyta</taxon>
        <taxon>Embryophyta</taxon>
        <taxon>Tracheophyta</taxon>
        <taxon>Spermatophyta</taxon>
        <taxon>Magnoliopsida</taxon>
        <taxon>Liliopsida</taxon>
        <taxon>Dioscoreales</taxon>
        <taxon>Dioscoreaceae</taxon>
        <taxon>Dioscorea</taxon>
    </lineage>
</organism>
<reference evidence="7" key="1">
    <citation type="submission" date="2021-03" db="EMBL/GenBank/DDBJ databases">
        <authorList>
            <person name="Li Z."/>
            <person name="Yang C."/>
        </authorList>
    </citation>
    <scope>NUCLEOTIDE SEQUENCE</scope>
    <source>
        <strain evidence="7">Dzin_1.0</strain>
        <tissue evidence="7">Leaf</tissue>
    </source>
</reference>
<dbReference type="InterPro" id="IPR012677">
    <property type="entry name" value="Nucleotide-bd_a/b_plait_sf"/>
</dbReference>
<evidence type="ECO:0000313" key="8">
    <source>
        <dbReference type="Proteomes" id="UP001085076"/>
    </source>
</evidence>
<evidence type="ECO:0000256" key="2">
    <source>
        <dbReference type="ARBA" id="ARBA00005991"/>
    </source>
</evidence>
<sequence length="575" mass="63363">MKDPLERTKVVLRHLPPAISRSALMDQIDARFAGRYKWASFRPGKASHKIQLYSRAYIEFMRPEDVVEFAEYFDGHTFVNEKGAQFKALVEYAPSQRAPKSWSKKDGREGMIFKDPEYLEFLDHLAKPIENLPSAEIQLERREAERAGGAKETLIVTPLMDFVRQKRATKSSSQQRASINGKLSKRVVGTSVNCSTPSKRGSEKRRASASMYVIRDGTKATSGKDKSAYILMPRREGQQLPERLSSASLTSGPGVTEDEIANGSSGTISITSGAFESGKRIMLLKAKGQDTSQNPTSSLRNSPVSTSFKHSQRQDGGGKIIRSILSNKEGRQSQSFIAASMSEQTLNLEDRRPRPPNARSISKNSNFSNSSHAFAVGNDGKSHVEDRVAGSDLHNSVLISEKHEKRMRNKDRPDRGVWTRRSDISHGSEGVSVSSELLADSLEGISISQYATVGRVGDGDKGIQNICSGRGSNSMSDMAIGSGEMKSEPNSIRNTETKSTGTRISPLENGSQSPPREALVDMVTRRDKFGFRSQVLPHNFFTNAFLKLSSYFDLGSVFFPSIFDAFAKAKSKLKG</sequence>
<dbReference type="GO" id="GO:0000184">
    <property type="term" value="P:nuclear-transcribed mRNA catabolic process, nonsense-mediated decay"/>
    <property type="evidence" value="ECO:0007669"/>
    <property type="project" value="UniProtKB-KW"/>
</dbReference>
<feature type="compositionally biased region" description="Low complexity" evidence="5">
    <location>
        <begin position="360"/>
        <end position="371"/>
    </location>
</feature>
<name>A0A9D5CGJ1_9LILI</name>
<feature type="region of interest" description="Disordered" evidence="5">
    <location>
        <begin position="464"/>
        <end position="515"/>
    </location>
</feature>
<dbReference type="OrthoDB" id="18087at2759"/>
<dbReference type="SUPFAM" id="SSF54928">
    <property type="entry name" value="RNA-binding domain, RBD"/>
    <property type="match status" value="1"/>
</dbReference>
<protein>
    <recommendedName>
        <fullName evidence="6">UPF3 domain-containing protein</fullName>
    </recommendedName>
</protein>
<feature type="compositionally biased region" description="Polar residues" evidence="5">
    <location>
        <begin position="465"/>
        <end position="476"/>
    </location>
</feature>
<feature type="domain" description="UPF3" evidence="6">
    <location>
        <begin position="6"/>
        <end position="168"/>
    </location>
</feature>
<dbReference type="Proteomes" id="UP001085076">
    <property type="component" value="Miscellaneous, Linkage group lg05"/>
</dbReference>
<keyword evidence="8" id="KW-1185">Reference proteome</keyword>
<dbReference type="GO" id="GO:0003729">
    <property type="term" value="F:mRNA binding"/>
    <property type="evidence" value="ECO:0007669"/>
    <property type="project" value="TreeGrafter"/>
</dbReference>
<feature type="compositionally biased region" description="Basic and acidic residues" evidence="5">
    <location>
        <begin position="380"/>
        <end position="389"/>
    </location>
</feature>
<dbReference type="GO" id="GO:0005737">
    <property type="term" value="C:cytoplasm"/>
    <property type="evidence" value="ECO:0007669"/>
    <property type="project" value="TreeGrafter"/>
</dbReference>
<comment type="caution">
    <text evidence="7">The sequence shown here is derived from an EMBL/GenBank/DDBJ whole genome shotgun (WGS) entry which is preliminary data.</text>
</comment>
<feature type="region of interest" description="Disordered" evidence="5">
    <location>
        <begin position="235"/>
        <end position="263"/>
    </location>
</feature>
<proteinExistence type="inferred from homology"/>
<comment type="similarity">
    <text evidence="2">Belongs to the RENT3 family.</text>
</comment>
<evidence type="ECO:0000256" key="5">
    <source>
        <dbReference type="SAM" id="MobiDB-lite"/>
    </source>
</evidence>
<evidence type="ECO:0000259" key="6">
    <source>
        <dbReference type="Pfam" id="PF03467"/>
    </source>
</evidence>
<reference evidence="7" key="2">
    <citation type="journal article" date="2022" name="Hortic Res">
        <title>The genome of Dioscorea zingiberensis sheds light on the biosynthesis, origin and evolution of the medicinally important diosgenin saponins.</title>
        <authorList>
            <person name="Li Y."/>
            <person name="Tan C."/>
            <person name="Li Z."/>
            <person name="Guo J."/>
            <person name="Li S."/>
            <person name="Chen X."/>
            <person name="Wang C."/>
            <person name="Dai X."/>
            <person name="Yang H."/>
            <person name="Song W."/>
            <person name="Hou L."/>
            <person name="Xu J."/>
            <person name="Tong Z."/>
            <person name="Xu A."/>
            <person name="Yuan X."/>
            <person name="Wang W."/>
            <person name="Yang Q."/>
            <person name="Chen L."/>
            <person name="Sun Z."/>
            <person name="Wang K."/>
            <person name="Pan B."/>
            <person name="Chen J."/>
            <person name="Bao Y."/>
            <person name="Liu F."/>
            <person name="Qi X."/>
            <person name="Gang D.R."/>
            <person name="Wen J."/>
            <person name="Li J."/>
        </authorList>
    </citation>
    <scope>NUCLEOTIDE SEQUENCE</scope>
    <source>
        <strain evidence="7">Dzin_1.0</strain>
    </source>
</reference>
<evidence type="ECO:0000256" key="1">
    <source>
        <dbReference type="ARBA" id="ARBA00004123"/>
    </source>
</evidence>
<comment type="subcellular location">
    <subcellularLocation>
        <location evidence="1">Nucleus</location>
    </subcellularLocation>
</comment>